<dbReference type="OrthoDB" id="9782855at2"/>
<dbReference type="Proteomes" id="UP000308528">
    <property type="component" value="Unassembled WGS sequence"/>
</dbReference>
<proteinExistence type="predicted"/>
<dbReference type="SUPFAM" id="SSF53335">
    <property type="entry name" value="S-adenosyl-L-methionine-dependent methyltransferases"/>
    <property type="match status" value="1"/>
</dbReference>
<dbReference type="GO" id="GO:0008168">
    <property type="term" value="F:methyltransferase activity"/>
    <property type="evidence" value="ECO:0007669"/>
    <property type="project" value="UniProtKB-KW"/>
</dbReference>
<name>A0A4S4NQV0_9BACT</name>
<gene>
    <name evidence="1" type="ORF">E4021_02830</name>
</gene>
<sequence length="223" mass="26155">MAGANSLRWRVAQYLELRWWRRYLSKQSPQDYLSAKRTYWQRVLDTLEWEVKPNARVLDAGCGPAGIFTLLHDRQRITAVDPLLREYETLPVFARVHYPQVRFVPKPLESLEGLYPFDCIYCFNAINHVDDWHRSLDQLTAMARPGTRMILSSDVHRHVWLLPLFRALPGDALHPQQHDAAAYRGALSKRGWTIEREACLRRTAIFDYRAWVCVFDSLACREE</sequence>
<dbReference type="CDD" id="cd02440">
    <property type="entry name" value="AdoMet_MTases"/>
    <property type="match status" value="1"/>
</dbReference>
<dbReference type="GO" id="GO:0032259">
    <property type="term" value="P:methylation"/>
    <property type="evidence" value="ECO:0007669"/>
    <property type="project" value="UniProtKB-KW"/>
</dbReference>
<keyword evidence="2" id="KW-1185">Reference proteome</keyword>
<dbReference type="Gene3D" id="3.40.50.150">
    <property type="entry name" value="Vaccinia Virus protein VP39"/>
    <property type="match status" value="1"/>
</dbReference>
<comment type="caution">
    <text evidence="1">The sequence shown here is derived from an EMBL/GenBank/DDBJ whole genome shotgun (WGS) entry which is preliminary data.</text>
</comment>
<protein>
    <submittedName>
        <fullName evidence="1">Methyltransferase domain-containing protein</fullName>
    </submittedName>
</protein>
<keyword evidence="1" id="KW-0489">Methyltransferase</keyword>
<reference evidence="1 2" key="1">
    <citation type="submission" date="2019-04" db="EMBL/GenBank/DDBJ databases">
        <title>Lewinella litorea sp. nov., isolated from a marine sand.</title>
        <authorList>
            <person name="Yoon J.-H."/>
        </authorList>
    </citation>
    <scope>NUCLEOTIDE SEQUENCE [LARGE SCALE GENOMIC DNA]</scope>
    <source>
        <strain evidence="1 2">HSMS-39</strain>
    </source>
</reference>
<evidence type="ECO:0000313" key="2">
    <source>
        <dbReference type="Proteomes" id="UP000308528"/>
    </source>
</evidence>
<organism evidence="1 2">
    <name type="scientific">Neolewinella litorea</name>
    <dbReference type="NCBI Taxonomy" id="2562452"/>
    <lineage>
        <taxon>Bacteria</taxon>
        <taxon>Pseudomonadati</taxon>
        <taxon>Bacteroidota</taxon>
        <taxon>Saprospiria</taxon>
        <taxon>Saprospirales</taxon>
        <taxon>Lewinellaceae</taxon>
        <taxon>Neolewinella</taxon>
    </lineage>
</organism>
<keyword evidence="1" id="KW-0808">Transferase</keyword>
<evidence type="ECO:0000313" key="1">
    <source>
        <dbReference type="EMBL" id="THH41545.1"/>
    </source>
</evidence>
<dbReference type="AlphaFoldDB" id="A0A4S4NQV0"/>
<dbReference type="Pfam" id="PF13489">
    <property type="entry name" value="Methyltransf_23"/>
    <property type="match status" value="1"/>
</dbReference>
<dbReference type="EMBL" id="SRSF01000001">
    <property type="protein sequence ID" value="THH41545.1"/>
    <property type="molecule type" value="Genomic_DNA"/>
</dbReference>
<dbReference type="RefSeq" id="WP_136456388.1">
    <property type="nucleotide sequence ID" value="NZ_SRSF01000001.1"/>
</dbReference>
<dbReference type="InterPro" id="IPR029063">
    <property type="entry name" value="SAM-dependent_MTases_sf"/>
</dbReference>
<accession>A0A4S4NQV0</accession>